<sequence>MEFLMRLLSPLLARILDMVFLAGLSIGWHLQAAAQSKGAKHGGLLQLPLRTRRSAPKQVGASVVAAPGPVPALKELPNDRQRHGNIWQRYEQLENATKELSSVNKQLVDEKAKHLREKKRYESLLAAVAADNKAILAHLESLPASPSVRPLVEKLTLQQTQLAGFGGDAKYLRSESMDGAALDGDSAKDAKLQHRTLTQDLSFKAALVQELKDQNRALDEDNKRLKSQLAAAAVATVAVAVPEGAARLEQLQADKDGTEQQAAMFKQQLEQLTPRHEDLQEQHRALVEELNALKSRPAAEPAPAVAVASAEDAARLQQLQAEKDSLEQQVVLFKQQFEQLGPLHDELQQNVADLEPLRRDNARLQKEVVCLAALRQENDQLQQQVANMAGTLWSHELDDLKRENGELKQRLEEALASEKQSRGRAAGAGVLGAAAGGVAGFGAALFGGSPKAAAAQQSRSIAAAPVAAAGRSGSTAGLEAELAALREEKRQLEDDVALLAADSAQVQPLQHRVQRLEADVDHLTAENQALRASITKEGQAGGSKGGKSSRSELQGRLQTLELENALLAGRVAKLVSEARNAQATPPSPSGAAKDALAVENQQLAERNSQLAAQLAQVQSRLAAAQQNQKLMAAVEELKRGKPRRGKSGTLDFRTIPVPVSADTGEELDPEVWRLLEDMKEQNGRLLAERDRLNAQLADTLMGVAPAPAPVAKEASALEAENQRLATEAEQLRLQLEAVMESKAAEINDDNIRLVNQLTQENAKLEADVLRLSQQMTAGINDGDVQTTLISMQATNDRLVSHKRQMLEENSRLAEKNSRLVEENEALLARIAVFVGDGPQRSGSIWNRFQAFKKTKTKSTRSHDFDDSSSLHSSEGRTPSQSEPQAQEALVRELTEENARLQSDNARLNASMVLVKELTDENTRLAAAQEQLNSSLKKVLEDNAELNNRLIEIALQSDDLFGGEDDAGFDAPARYLPAAMHAEKAEKAAAALAVKMQDTEEMQKRHREISEQVRQQEESQEAAAVRRQDLMQRSSSELAAHEQAYKRAKASALSRLNSYNRSLAERPVTPRGQGSERADAPLTPEQLEGQMMRTRSVAGVPQGELDEGKRRRQEAELAKAELEKKIAASRARHQAEAAGAAPAVAGRKELEEQRRIAEQRQKAQEQVRAAYYRFAGNGEVGKFLQALGFQGFESRPGDDLSEVFRSAIRFTQPERVPGPPKWDTIFTQAVHQKLQEWYSEWMASADL</sequence>
<reference evidence="3 4" key="1">
    <citation type="journal article" date="2024" name="Nat. Commun.">
        <title>Phylogenomics reveals the evolutionary origins of lichenization in chlorophyte algae.</title>
        <authorList>
            <person name="Puginier C."/>
            <person name="Libourel C."/>
            <person name="Otte J."/>
            <person name="Skaloud P."/>
            <person name="Haon M."/>
            <person name="Grisel S."/>
            <person name="Petersen M."/>
            <person name="Berrin J.G."/>
            <person name="Delaux P.M."/>
            <person name="Dal Grande F."/>
            <person name="Keller J."/>
        </authorList>
    </citation>
    <scope>NUCLEOTIDE SEQUENCE [LARGE SCALE GENOMIC DNA]</scope>
    <source>
        <strain evidence="3 4">SAG 2043</strain>
    </source>
</reference>
<accession>A0AAW1P8S0</accession>
<feature type="region of interest" description="Disordered" evidence="2">
    <location>
        <begin position="1002"/>
        <end position="1042"/>
    </location>
</feature>
<dbReference type="GO" id="GO:0051015">
    <property type="term" value="F:actin filament binding"/>
    <property type="evidence" value="ECO:0007669"/>
    <property type="project" value="TreeGrafter"/>
</dbReference>
<feature type="coiled-coil region" evidence="1">
    <location>
        <begin position="802"/>
        <end position="829"/>
    </location>
</feature>
<feature type="coiled-coil region" evidence="1">
    <location>
        <begin position="1104"/>
        <end position="1166"/>
    </location>
</feature>
<keyword evidence="1" id="KW-0175">Coiled coil</keyword>
<dbReference type="GO" id="GO:0000146">
    <property type="term" value="F:microfilament motor activity"/>
    <property type="evidence" value="ECO:0007669"/>
    <property type="project" value="TreeGrafter"/>
</dbReference>
<feature type="coiled-coil region" evidence="1">
    <location>
        <begin position="890"/>
        <end position="955"/>
    </location>
</feature>
<dbReference type="GO" id="GO:0005737">
    <property type="term" value="C:cytoplasm"/>
    <property type="evidence" value="ECO:0007669"/>
    <property type="project" value="TreeGrafter"/>
</dbReference>
<dbReference type="EMBL" id="JALJOR010000017">
    <property type="protein sequence ID" value="KAK9804799.1"/>
    <property type="molecule type" value="Genomic_DNA"/>
</dbReference>
<dbReference type="GO" id="GO:0032982">
    <property type="term" value="C:myosin filament"/>
    <property type="evidence" value="ECO:0007669"/>
    <property type="project" value="TreeGrafter"/>
</dbReference>
<name>A0AAW1P8S0_9CHLO</name>
<dbReference type="GO" id="GO:0016460">
    <property type="term" value="C:myosin II complex"/>
    <property type="evidence" value="ECO:0007669"/>
    <property type="project" value="TreeGrafter"/>
</dbReference>
<dbReference type="PANTHER" id="PTHR45615:SF40">
    <property type="entry name" value="MYOSIN HEAVY CHAIN, NON-MUSCLE"/>
    <property type="match status" value="1"/>
</dbReference>
<gene>
    <name evidence="3" type="ORF">WJX72_006132</name>
</gene>
<dbReference type="AlphaFoldDB" id="A0AAW1P8S0"/>
<feature type="coiled-coil region" evidence="1">
    <location>
        <begin position="593"/>
        <end position="627"/>
    </location>
</feature>
<evidence type="ECO:0000313" key="4">
    <source>
        <dbReference type="Proteomes" id="UP001489004"/>
    </source>
</evidence>
<evidence type="ECO:0000313" key="3">
    <source>
        <dbReference type="EMBL" id="KAK9804799.1"/>
    </source>
</evidence>
<feature type="compositionally biased region" description="Polar residues" evidence="2">
    <location>
        <begin position="875"/>
        <end position="884"/>
    </location>
</feature>
<feature type="coiled-coil region" evidence="1">
    <location>
        <begin position="90"/>
        <end position="124"/>
    </location>
</feature>
<dbReference type="PANTHER" id="PTHR45615">
    <property type="entry name" value="MYOSIN HEAVY CHAIN, NON-MUSCLE"/>
    <property type="match status" value="1"/>
</dbReference>
<comment type="caution">
    <text evidence="3">The sequence shown here is derived from an EMBL/GenBank/DDBJ whole genome shotgun (WGS) entry which is preliminary data.</text>
</comment>
<dbReference type="Proteomes" id="UP001489004">
    <property type="component" value="Unassembled WGS sequence"/>
</dbReference>
<feature type="compositionally biased region" description="Basic and acidic residues" evidence="2">
    <location>
        <begin position="1002"/>
        <end position="1016"/>
    </location>
</feature>
<keyword evidence="4" id="KW-1185">Reference proteome</keyword>
<feature type="region of interest" description="Disordered" evidence="2">
    <location>
        <begin position="1060"/>
        <end position="1086"/>
    </location>
</feature>
<protein>
    <submittedName>
        <fullName evidence="3">Uncharacterized protein</fullName>
    </submittedName>
</protein>
<feature type="coiled-coil region" evidence="1">
    <location>
        <begin position="364"/>
        <end position="417"/>
    </location>
</feature>
<feature type="region of interest" description="Disordered" evidence="2">
    <location>
        <begin position="856"/>
        <end position="887"/>
    </location>
</feature>
<organism evidence="3 4">
    <name type="scientific">[Myrmecia] bisecta</name>
    <dbReference type="NCBI Taxonomy" id="41462"/>
    <lineage>
        <taxon>Eukaryota</taxon>
        <taxon>Viridiplantae</taxon>
        <taxon>Chlorophyta</taxon>
        <taxon>core chlorophytes</taxon>
        <taxon>Trebouxiophyceae</taxon>
        <taxon>Trebouxiales</taxon>
        <taxon>Trebouxiaceae</taxon>
        <taxon>Myrmecia</taxon>
    </lineage>
</organism>
<feature type="coiled-coil region" evidence="1">
    <location>
        <begin position="204"/>
        <end position="336"/>
    </location>
</feature>
<feature type="coiled-coil region" evidence="1">
    <location>
        <begin position="675"/>
        <end position="774"/>
    </location>
</feature>
<feature type="coiled-coil region" evidence="1">
    <location>
        <begin position="475"/>
        <end position="533"/>
    </location>
</feature>
<evidence type="ECO:0000256" key="1">
    <source>
        <dbReference type="SAM" id="Coils"/>
    </source>
</evidence>
<dbReference type="Gene3D" id="1.10.287.1490">
    <property type="match status" value="1"/>
</dbReference>
<proteinExistence type="predicted"/>
<evidence type="ECO:0000256" key="2">
    <source>
        <dbReference type="SAM" id="MobiDB-lite"/>
    </source>
</evidence>